<dbReference type="GO" id="GO:0070131">
    <property type="term" value="P:positive regulation of mitochondrial translation"/>
    <property type="evidence" value="ECO:0007669"/>
    <property type="project" value="TreeGrafter"/>
</dbReference>
<dbReference type="GO" id="GO:0005085">
    <property type="term" value="F:guanyl-nucleotide exchange factor activity"/>
    <property type="evidence" value="ECO:0007669"/>
    <property type="project" value="TreeGrafter"/>
</dbReference>
<gene>
    <name evidence="2" type="ORF">C0Q70_07485</name>
</gene>
<dbReference type="GO" id="GO:0019843">
    <property type="term" value="F:rRNA binding"/>
    <property type="evidence" value="ECO:0007669"/>
    <property type="project" value="TreeGrafter"/>
</dbReference>
<dbReference type="Gene3D" id="2.130.10.30">
    <property type="entry name" value="Regulator of chromosome condensation 1/beta-lactamase-inhibitor protein II"/>
    <property type="match status" value="2"/>
</dbReference>
<dbReference type="AlphaFoldDB" id="A0A2T7PF62"/>
<dbReference type="PANTHER" id="PTHR46337">
    <property type="entry name" value="RCC1-LIKE G EXCHANGING FACTOR-LIKE PROTEIN"/>
    <property type="match status" value="1"/>
</dbReference>
<proteinExistence type="predicted"/>
<dbReference type="Proteomes" id="UP000245119">
    <property type="component" value="Linkage Group LG4"/>
</dbReference>
<organism evidence="2 3">
    <name type="scientific">Pomacea canaliculata</name>
    <name type="common">Golden apple snail</name>
    <dbReference type="NCBI Taxonomy" id="400727"/>
    <lineage>
        <taxon>Eukaryota</taxon>
        <taxon>Metazoa</taxon>
        <taxon>Spiralia</taxon>
        <taxon>Lophotrochozoa</taxon>
        <taxon>Mollusca</taxon>
        <taxon>Gastropoda</taxon>
        <taxon>Caenogastropoda</taxon>
        <taxon>Architaenioglossa</taxon>
        <taxon>Ampullarioidea</taxon>
        <taxon>Ampullariidae</taxon>
        <taxon>Pomacea</taxon>
    </lineage>
</organism>
<feature type="repeat" description="RCC1" evidence="1">
    <location>
        <begin position="314"/>
        <end position="371"/>
    </location>
</feature>
<protein>
    <recommendedName>
        <fullName evidence="4">RCC1-like G exchanging factor-like protein</fullName>
    </recommendedName>
</protein>
<feature type="repeat" description="RCC1" evidence="1">
    <location>
        <begin position="21"/>
        <end position="84"/>
    </location>
</feature>
<dbReference type="PANTHER" id="PTHR46337:SF1">
    <property type="entry name" value="RCC1-LIKE G EXCHANGING FACTOR-LIKE PROTEIN"/>
    <property type="match status" value="1"/>
</dbReference>
<feature type="repeat" description="RCC1" evidence="1">
    <location>
        <begin position="208"/>
        <end position="260"/>
    </location>
</feature>
<dbReference type="InterPro" id="IPR053035">
    <property type="entry name" value="Mitochondrial_GEF_domain"/>
</dbReference>
<evidence type="ECO:0008006" key="4">
    <source>
        <dbReference type="Google" id="ProtNLM"/>
    </source>
</evidence>
<dbReference type="InterPro" id="IPR000408">
    <property type="entry name" value="Reg_chr_condens"/>
</dbReference>
<name>A0A2T7PF62_POMCA</name>
<accession>A0A2T7PF62</accession>
<evidence type="ECO:0000256" key="1">
    <source>
        <dbReference type="PROSITE-ProRule" id="PRU00235"/>
    </source>
</evidence>
<feature type="repeat" description="RCC1" evidence="1">
    <location>
        <begin position="152"/>
        <end position="207"/>
    </location>
</feature>
<dbReference type="STRING" id="400727.A0A2T7PF62"/>
<feature type="repeat" description="RCC1" evidence="1">
    <location>
        <begin position="372"/>
        <end position="421"/>
    </location>
</feature>
<dbReference type="Pfam" id="PF13540">
    <property type="entry name" value="RCC1_2"/>
    <property type="match status" value="2"/>
</dbReference>
<dbReference type="GO" id="GO:0005743">
    <property type="term" value="C:mitochondrial inner membrane"/>
    <property type="evidence" value="ECO:0007669"/>
    <property type="project" value="TreeGrafter"/>
</dbReference>
<sequence>MREDLKEKVIEYAGKHQHQEERIYSWGCAATGALGIASYLKPGKGQNPIYQQPRPALVKFFYKSDIKPYLVSCGYGFTLYAVKSAKGLQLLGTGINTNSQLGSHEVPRNSGRYLDYIIQPLSVDLPLNKPLSTRARHIGCGRAHTVIIMEDAGVFSLGNNSYGQCCRPVVDGEDYRRNPLVNHIENIPEEVAQVWCGQDHTIFISKSGKLYSCGLGADGQTGLGHYNSVSTPTLVKGDIEGEKIVSVHGKGDCVLAVSDKGQLFGWGNSEYNQLAMVTNENQINIPRHLPVNGCGHIIKAVAGGSICAVLNDKGQVFVWGYGILGKGPALSSSSTPTQIPETLFGRSEIHPNIKVTEIDCGLDHFVACTDQGYLYSWGHSRQGCLGLGADNDQYFPFQVSLPAEVRMVACGVDHTVALCKPFC</sequence>
<comment type="caution">
    <text evidence="2">The sequence shown here is derived from an EMBL/GenBank/DDBJ whole genome shotgun (WGS) entry which is preliminary data.</text>
</comment>
<keyword evidence="3" id="KW-1185">Reference proteome</keyword>
<feature type="repeat" description="RCC1" evidence="1">
    <location>
        <begin position="261"/>
        <end position="313"/>
    </location>
</feature>
<reference evidence="2 3" key="1">
    <citation type="submission" date="2018-04" db="EMBL/GenBank/DDBJ databases">
        <title>The genome of golden apple snail Pomacea canaliculata provides insight into stress tolerance and invasive adaptation.</title>
        <authorList>
            <person name="Liu C."/>
            <person name="Liu B."/>
            <person name="Ren Y."/>
            <person name="Zhang Y."/>
            <person name="Wang H."/>
            <person name="Li S."/>
            <person name="Jiang F."/>
            <person name="Yin L."/>
            <person name="Zhang G."/>
            <person name="Qian W."/>
            <person name="Fan W."/>
        </authorList>
    </citation>
    <scope>NUCLEOTIDE SEQUENCE [LARGE SCALE GENOMIC DNA]</scope>
    <source>
        <strain evidence="2">SZHN2017</strain>
        <tissue evidence="2">Muscle</tissue>
    </source>
</reference>
<dbReference type="PROSITE" id="PS50012">
    <property type="entry name" value="RCC1_3"/>
    <property type="match status" value="6"/>
</dbReference>
<dbReference type="PRINTS" id="PR00633">
    <property type="entry name" value="RCCNDNSATION"/>
</dbReference>
<dbReference type="Pfam" id="PF00415">
    <property type="entry name" value="RCC1"/>
    <property type="match status" value="4"/>
</dbReference>
<evidence type="ECO:0000313" key="2">
    <source>
        <dbReference type="EMBL" id="PVD32058.1"/>
    </source>
</evidence>
<evidence type="ECO:0000313" key="3">
    <source>
        <dbReference type="Proteomes" id="UP000245119"/>
    </source>
</evidence>
<dbReference type="PROSITE" id="PS00626">
    <property type="entry name" value="RCC1_2"/>
    <property type="match status" value="1"/>
</dbReference>
<dbReference type="SUPFAM" id="SSF50985">
    <property type="entry name" value="RCC1/BLIP-II"/>
    <property type="match status" value="1"/>
</dbReference>
<dbReference type="OrthoDB" id="70707at2759"/>
<dbReference type="InterPro" id="IPR009091">
    <property type="entry name" value="RCC1/BLIP-II"/>
</dbReference>
<dbReference type="EMBL" id="PZQS01000004">
    <property type="protein sequence ID" value="PVD32058.1"/>
    <property type="molecule type" value="Genomic_DNA"/>
</dbReference>